<dbReference type="InterPro" id="IPR029058">
    <property type="entry name" value="AB_hydrolase_fold"/>
</dbReference>
<dbReference type="OrthoDB" id="9796770at2"/>
<proteinExistence type="inferred from homology"/>
<keyword evidence="5" id="KW-1185">Reference proteome</keyword>
<dbReference type="AlphaFoldDB" id="A0A367EW64"/>
<evidence type="ECO:0000313" key="4">
    <source>
        <dbReference type="EMBL" id="RCG21627.1"/>
    </source>
</evidence>
<dbReference type="Proteomes" id="UP000253507">
    <property type="component" value="Unassembled WGS sequence"/>
</dbReference>
<comment type="caution">
    <text evidence="4">The sequence shown here is derived from an EMBL/GenBank/DDBJ whole genome shotgun (WGS) entry which is preliminary data.</text>
</comment>
<sequence length="449" mass="48884">MNSPAGPRAHAPVTYRHDGLVCTDHTLDVPLDHTDPDGPTLALFAREVTAAGRAHEDLPRLLWLQGGPGGRAERPNAAGAWLRRALQDYRVVLMDQRGTGRSTPADRRTLAAFPDAEATAAYLAHFRADSIVRDAEALRGHLQGGSDPRDAPPWTVLGQSFGGFCALSYLSLAPEGLSQVFITGGLPTLTGHADDVYRAAYARTLAHNERYFARYPGDQALADAVAAHLDGNDVRMPSGERLSVRRFQMLGITFGTAAKFDSLHYLLESAFVPGPRGPELSDVFLRGADAVLSFAERPLYALLHEPIYGQGGRPTAWSAHRIREEFPAFDATGIAHGGAGPLRFTGEMIYPWQFEEDPALVPLRETAEVLARRTDWPALYDVDRLAANEVPVAAAVYYDDMFVDREQALGTASLVRGLRPWITNTHAHDGVRTDPAVLDRLLAMARGAL</sequence>
<evidence type="ECO:0000256" key="1">
    <source>
        <dbReference type="ARBA" id="ARBA00010088"/>
    </source>
</evidence>
<gene>
    <name evidence="4" type="ORF">DQ392_07845</name>
</gene>
<dbReference type="PRINTS" id="PR00793">
    <property type="entry name" value="PROAMNOPTASE"/>
</dbReference>
<dbReference type="EMBL" id="QOIM01000026">
    <property type="protein sequence ID" value="RCG21627.1"/>
    <property type="molecule type" value="Genomic_DNA"/>
</dbReference>
<evidence type="ECO:0000313" key="5">
    <source>
        <dbReference type="Proteomes" id="UP000253507"/>
    </source>
</evidence>
<dbReference type="RefSeq" id="WP_114014795.1">
    <property type="nucleotide sequence ID" value="NZ_QOIM01000026.1"/>
</dbReference>
<dbReference type="InterPro" id="IPR000073">
    <property type="entry name" value="AB_hydrolase_1"/>
</dbReference>
<evidence type="ECO:0000259" key="3">
    <source>
        <dbReference type="Pfam" id="PF00561"/>
    </source>
</evidence>
<organism evidence="4 5">
    <name type="scientific">Streptomyces reniochalinae</name>
    <dbReference type="NCBI Taxonomy" id="2250578"/>
    <lineage>
        <taxon>Bacteria</taxon>
        <taxon>Bacillati</taxon>
        <taxon>Actinomycetota</taxon>
        <taxon>Actinomycetes</taxon>
        <taxon>Kitasatosporales</taxon>
        <taxon>Streptomycetaceae</taxon>
        <taxon>Streptomyces</taxon>
    </lineage>
</organism>
<dbReference type="PANTHER" id="PTHR43248:SF2">
    <property type="entry name" value="PROLYL AMINOPEPTIDASE"/>
    <property type="match status" value="1"/>
</dbReference>
<dbReference type="GO" id="GO:0004177">
    <property type="term" value="F:aminopeptidase activity"/>
    <property type="evidence" value="ECO:0007669"/>
    <property type="project" value="UniProtKB-EC"/>
</dbReference>
<name>A0A367EW64_9ACTN</name>
<dbReference type="Gene3D" id="3.40.50.1820">
    <property type="entry name" value="alpha/beta hydrolase"/>
    <property type="match status" value="1"/>
</dbReference>
<reference evidence="4 5" key="1">
    <citation type="submission" date="2018-06" db="EMBL/GenBank/DDBJ databases">
        <title>Streptomyces reniochalinae sp. nov. and Streptomyces diacarnus sp. nov. from marine sponges.</title>
        <authorList>
            <person name="Li L."/>
        </authorList>
    </citation>
    <scope>NUCLEOTIDE SEQUENCE [LARGE SCALE GENOMIC DNA]</scope>
    <source>
        <strain evidence="4 5">LHW50302</strain>
    </source>
</reference>
<accession>A0A367EW64</accession>
<dbReference type="Pfam" id="PF00561">
    <property type="entry name" value="Abhydrolase_1"/>
    <property type="match status" value="1"/>
</dbReference>
<protein>
    <submittedName>
        <fullName evidence="4">Alpha/beta fold hydrolase</fullName>
    </submittedName>
</protein>
<keyword evidence="2 4" id="KW-0378">Hydrolase</keyword>
<dbReference type="PANTHER" id="PTHR43248">
    <property type="entry name" value="2-SUCCINYL-6-HYDROXY-2,4-CYCLOHEXADIENE-1-CARBOXYLATE SYNTHASE"/>
    <property type="match status" value="1"/>
</dbReference>
<dbReference type="InterPro" id="IPR002410">
    <property type="entry name" value="Peptidase_S33"/>
</dbReference>
<dbReference type="InterPro" id="IPR051601">
    <property type="entry name" value="Serine_prot/Carboxylest_S33"/>
</dbReference>
<feature type="domain" description="AB hydrolase-1" evidence="3">
    <location>
        <begin position="59"/>
        <end position="235"/>
    </location>
</feature>
<dbReference type="SUPFAM" id="SSF53474">
    <property type="entry name" value="alpha/beta-Hydrolases"/>
    <property type="match status" value="1"/>
</dbReference>
<comment type="similarity">
    <text evidence="1">Belongs to the peptidase S33 family.</text>
</comment>
<evidence type="ECO:0000256" key="2">
    <source>
        <dbReference type="ARBA" id="ARBA00022801"/>
    </source>
</evidence>
<dbReference type="GO" id="GO:0006508">
    <property type="term" value="P:proteolysis"/>
    <property type="evidence" value="ECO:0007669"/>
    <property type="project" value="InterPro"/>
</dbReference>